<dbReference type="GO" id="GO:0042371">
    <property type="term" value="P:vitamin K biosynthetic process"/>
    <property type="evidence" value="ECO:0007669"/>
    <property type="project" value="TreeGrafter"/>
</dbReference>
<name>A0A0F9GXA2_9ZZZZ</name>
<dbReference type="CDD" id="cd13962">
    <property type="entry name" value="PT_UbiA_UBIAD1"/>
    <property type="match status" value="1"/>
</dbReference>
<dbReference type="GO" id="GO:0009234">
    <property type="term" value="P:menaquinone biosynthetic process"/>
    <property type="evidence" value="ECO:0007669"/>
    <property type="project" value="UniProtKB-UniPathway"/>
</dbReference>
<keyword evidence="3" id="KW-0474">Menaquinone biosynthesis</keyword>
<gene>
    <name evidence="9" type="ORF">LCGC14_1856250</name>
</gene>
<protein>
    <recommendedName>
        <fullName evidence="10">1,4-dihydroxy-2-naphthoate octaprenyltransferase</fullName>
    </recommendedName>
</protein>
<dbReference type="PANTHER" id="PTHR13929">
    <property type="entry name" value="1,4-DIHYDROXY-2-NAPHTHOATE OCTAPRENYLTRANSFERASE"/>
    <property type="match status" value="1"/>
</dbReference>
<feature type="transmembrane region" description="Helical" evidence="8">
    <location>
        <begin position="95"/>
        <end position="116"/>
    </location>
</feature>
<dbReference type="InterPro" id="IPR044878">
    <property type="entry name" value="UbiA_sf"/>
</dbReference>
<dbReference type="Gene3D" id="1.10.357.140">
    <property type="entry name" value="UbiA prenyltransferase"/>
    <property type="match status" value="1"/>
</dbReference>
<organism evidence="9">
    <name type="scientific">marine sediment metagenome</name>
    <dbReference type="NCBI Taxonomy" id="412755"/>
    <lineage>
        <taxon>unclassified sequences</taxon>
        <taxon>metagenomes</taxon>
        <taxon>ecological metagenomes</taxon>
    </lineage>
</organism>
<feature type="transmembrane region" description="Helical" evidence="8">
    <location>
        <begin position="151"/>
        <end position="168"/>
    </location>
</feature>
<evidence type="ECO:0008006" key="10">
    <source>
        <dbReference type="Google" id="ProtNLM"/>
    </source>
</evidence>
<feature type="transmembrane region" description="Helical" evidence="8">
    <location>
        <begin position="295"/>
        <end position="317"/>
    </location>
</feature>
<feature type="transmembrane region" description="Helical" evidence="8">
    <location>
        <begin position="45"/>
        <end position="65"/>
    </location>
</feature>
<evidence type="ECO:0000313" key="9">
    <source>
        <dbReference type="EMBL" id="KKL95276.1"/>
    </source>
</evidence>
<dbReference type="PIRSF" id="PIRSF005355">
    <property type="entry name" value="UBIAD1"/>
    <property type="match status" value="1"/>
</dbReference>
<reference evidence="9" key="1">
    <citation type="journal article" date="2015" name="Nature">
        <title>Complex archaea that bridge the gap between prokaryotes and eukaryotes.</title>
        <authorList>
            <person name="Spang A."/>
            <person name="Saw J.H."/>
            <person name="Jorgensen S.L."/>
            <person name="Zaremba-Niedzwiedzka K."/>
            <person name="Martijn J."/>
            <person name="Lind A.E."/>
            <person name="van Eijk R."/>
            <person name="Schleper C."/>
            <person name="Guy L."/>
            <person name="Ettema T.J."/>
        </authorList>
    </citation>
    <scope>NUCLEOTIDE SEQUENCE</scope>
</reference>
<feature type="transmembrane region" description="Helical" evidence="8">
    <location>
        <begin position="222"/>
        <end position="248"/>
    </location>
</feature>
<dbReference type="Pfam" id="PF01040">
    <property type="entry name" value="UbiA"/>
    <property type="match status" value="1"/>
</dbReference>
<evidence type="ECO:0000256" key="1">
    <source>
        <dbReference type="ARBA" id="ARBA00004141"/>
    </source>
</evidence>
<evidence type="ECO:0000256" key="5">
    <source>
        <dbReference type="ARBA" id="ARBA00022692"/>
    </source>
</evidence>
<evidence type="ECO:0000256" key="3">
    <source>
        <dbReference type="ARBA" id="ARBA00022428"/>
    </source>
</evidence>
<proteinExistence type="predicted"/>
<dbReference type="PANTHER" id="PTHR13929:SF0">
    <property type="entry name" value="UBIA PRENYLTRANSFERASE DOMAIN-CONTAINING PROTEIN 1"/>
    <property type="match status" value="1"/>
</dbReference>
<dbReference type="NCBIfam" id="TIGR00751">
    <property type="entry name" value="menA"/>
    <property type="match status" value="1"/>
</dbReference>
<evidence type="ECO:0000256" key="2">
    <source>
        <dbReference type="ARBA" id="ARBA00004863"/>
    </source>
</evidence>
<dbReference type="UniPathway" id="UPA00079"/>
<evidence type="ECO:0000256" key="8">
    <source>
        <dbReference type="SAM" id="Phobius"/>
    </source>
</evidence>
<dbReference type="EMBL" id="LAZR01018717">
    <property type="protein sequence ID" value="KKL95276.1"/>
    <property type="molecule type" value="Genomic_DNA"/>
</dbReference>
<comment type="pathway">
    <text evidence="2">Quinol/quinone metabolism; menaquinone biosynthesis.</text>
</comment>
<keyword evidence="4" id="KW-0808">Transferase</keyword>
<dbReference type="GO" id="GO:0004659">
    <property type="term" value="F:prenyltransferase activity"/>
    <property type="evidence" value="ECO:0007669"/>
    <property type="project" value="InterPro"/>
</dbReference>
<feature type="transmembrane region" description="Helical" evidence="8">
    <location>
        <begin position="254"/>
        <end position="270"/>
    </location>
</feature>
<dbReference type="InterPro" id="IPR000537">
    <property type="entry name" value="UbiA_prenyltransferase"/>
</dbReference>
<evidence type="ECO:0000256" key="7">
    <source>
        <dbReference type="ARBA" id="ARBA00023136"/>
    </source>
</evidence>
<dbReference type="InterPro" id="IPR026046">
    <property type="entry name" value="UBIAD1"/>
</dbReference>
<feature type="transmembrane region" description="Helical" evidence="8">
    <location>
        <begin position="174"/>
        <end position="192"/>
    </location>
</feature>
<feature type="transmembrane region" description="Helical" evidence="8">
    <location>
        <begin position="12"/>
        <end position="33"/>
    </location>
</feature>
<keyword evidence="5 8" id="KW-0812">Transmembrane</keyword>
<accession>A0A0F9GXA2</accession>
<comment type="subcellular location">
    <subcellularLocation>
        <location evidence="1">Membrane</location>
        <topology evidence="1">Multi-pass membrane protein</topology>
    </subcellularLocation>
</comment>
<comment type="caution">
    <text evidence="9">The sequence shown here is derived from an EMBL/GenBank/DDBJ whole genome shotgun (WGS) entry which is preliminary data.</text>
</comment>
<keyword evidence="7 8" id="KW-0472">Membrane</keyword>
<keyword evidence="6 8" id="KW-1133">Transmembrane helix</keyword>
<sequence length="318" mass="34422">MNGKKPNLIKKCIIAVRPFALPASTMPVVYGTVMAVTIGNAPLNVPLFIISLFAMVILHSGANILSDVNDYRKGIDREITPVSGAIVRGYISQKAGLIGSIVLLVIGMGLGVILIYYIGFPILIIGIIGVIIGVFYTVGPFALKYHAFGDLAVFLDFGILGAMGSWAVQTGKVSWVPAVWAIPMSLLVVAILHANNWRDIGSDVQKEIKTLASFFGDRGSMIYYGTLIFGAFGIIVLLVISTTLAALFKPEMPLPFFIIFLAFPGALKLIRKGKTRLKSRDNFDFITLDAGTSKLNLFFGLLCTAALLLQAAITRWFM</sequence>
<evidence type="ECO:0000256" key="6">
    <source>
        <dbReference type="ARBA" id="ARBA00022989"/>
    </source>
</evidence>
<dbReference type="AlphaFoldDB" id="A0A0F9GXA2"/>
<dbReference type="GO" id="GO:0016020">
    <property type="term" value="C:membrane"/>
    <property type="evidence" value="ECO:0007669"/>
    <property type="project" value="UniProtKB-SubCell"/>
</dbReference>
<feature type="transmembrane region" description="Helical" evidence="8">
    <location>
        <begin position="122"/>
        <end position="139"/>
    </location>
</feature>
<evidence type="ECO:0000256" key="4">
    <source>
        <dbReference type="ARBA" id="ARBA00022679"/>
    </source>
</evidence>